<dbReference type="InterPro" id="IPR009060">
    <property type="entry name" value="UBA-like_sf"/>
</dbReference>
<accession>A0AAE1T049</accession>
<dbReference type="EMBL" id="JAVYJV010000002">
    <property type="protein sequence ID" value="KAK4377886.1"/>
    <property type="molecule type" value="Genomic_DNA"/>
</dbReference>
<dbReference type="PROSITE" id="PS50030">
    <property type="entry name" value="UBA"/>
    <property type="match status" value="1"/>
</dbReference>
<evidence type="ECO:0000313" key="4">
    <source>
        <dbReference type="Proteomes" id="UP001291623"/>
    </source>
</evidence>
<keyword evidence="1" id="KW-1133">Transmembrane helix</keyword>
<dbReference type="AlphaFoldDB" id="A0AAE1T049"/>
<evidence type="ECO:0000256" key="1">
    <source>
        <dbReference type="SAM" id="Phobius"/>
    </source>
</evidence>
<keyword evidence="4" id="KW-1185">Reference proteome</keyword>
<organism evidence="3 4">
    <name type="scientific">Anisodus tanguticus</name>
    <dbReference type="NCBI Taxonomy" id="243964"/>
    <lineage>
        <taxon>Eukaryota</taxon>
        <taxon>Viridiplantae</taxon>
        <taxon>Streptophyta</taxon>
        <taxon>Embryophyta</taxon>
        <taxon>Tracheophyta</taxon>
        <taxon>Spermatophyta</taxon>
        <taxon>Magnoliopsida</taxon>
        <taxon>eudicotyledons</taxon>
        <taxon>Gunneridae</taxon>
        <taxon>Pentapetalae</taxon>
        <taxon>asterids</taxon>
        <taxon>lamiids</taxon>
        <taxon>Solanales</taxon>
        <taxon>Solanaceae</taxon>
        <taxon>Solanoideae</taxon>
        <taxon>Hyoscyameae</taxon>
        <taxon>Anisodus</taxon>
    </lineage>
</organism>
<dbReference type="Pfam" id="PF00627">
    <property type="entry name" value="UBA"/>
    <property type="match status" value="1"/>
</dbReference>
<dbReference type="SMART" id="SM00165">
    <property type="entry name" value="UBA"/>
    <property type="match status" value="1"/>
</dbReference>
<comment type="caution">
    <text evidence="3">The sequence shown here is derived from an EMBL/GenBank/DDBJ whole genome shotgun (WGS) entry which is preliminary data.</text>
</comment>
<feature type="transmembrane region" description="Helical" evidence="1">
    <location>
        <begin position="20"/>
        <end position="38"/>
    </location>
</feature>
<dbReference type="Gene3D" id="1.10.8.10">
    <property type="entry name" value="DNA helicase RuvA subunit, C-terminal domain"/>
    <property type="match status" value="1"/>
</dbReference>
<feature type="domain" description="UBA" evidence="2">
    <location>
        <begin position="55"/>
        <end position="95"/>
    </location>
</feature>
<name>A0AAE1T049_9SOLA</name>
<evidence type="ECO:0000259" key="2">
    <source>
        <dbReference type="PROSITE" id="PS50030"/>
    </source>
</evidence>
<sequence length="98" mass="10901">MFSIFLHFLHFFAILHIELPGNFTILTVICVVVILHAVEMTRSGNYPAPVSSTPEPPEDAIAMLVSMGFDRNLARQALIHSRNDINTATNVLLESQSH</sequence>
<keyword evidence="1" id="KW-0812">Transmembrane</keyword>
<evidence type="ECO:0000313" key="3">
    <source>
        <dbReference type="EMBL" id="KAK4377886.1"/>
    </source>
</evidence>
<dbReference type="Proteomes" id="UP001291623">
    <property type="component" value="Unassembled WGS sequence"/>
</dbReference>
<proteinExistence type="predicted"/>
<keyword evidence="1" id="KW-0472">Membrane</keyword>
<protein>
    <recommendedName>
        <fullName evidence="2">UBA domain-containing protein</fullName>
    </recommendedName>
</protein>
<gene>
    <name evidence="3" type="ORF">RND71_004182</name>
</gene>
<dbReference type="InterPro" id="IPR015940">
    <property type="entry name" value="UBA"/>
</dbReference>
<reference evidence="3" key="1">
    <citation type="submission" date="2023-12" db="EMBL/GenBank/DDBJ databases">
        <title>Genome assembly of Anisodus tanguticus.</title>
        <authorList>
            <person name="Wang Y.-J."/>
        </authorList>
    </citation>
    <scope>NUCLEOTIDE SEQUENCE</scope>
    <source>
        <strain evidence="3">KB-2021</strain>
        <tissue evidence="3">Leaf</tissue>
    </source>
</reference>
<dbReference type="SUPFAM" id="SSF46934">
    <property type="entry name" value="UBA-like"/>
    <property type="match status" value="1"/>
</dbReference>